<proteinExistence type="predicted"/>
<dbReference type="GO" id="GO:0030295">
    <property type="term" value="F:protein kinase activator activity"/>
    <property type="evidence" value="ECO:0007669"/>
    <property type="project" value="TreeGrafter"/>
</dbReference>
<dbReference type="PANTHER" id="PTHR42878:SF14">
    <property type="entry name" value="OSMOLARITY TWO-COMPONENT SYSTEM PROTEIN SSK1"/>
    <property type="match status" value="1"/>
</dbReference>
<comment type="catalytic activity">
    <reaction evidence="1">
        <text>ATP + protein L-histidine = ADP + protein N-phospho-L-histidine.</text>
        <dbReference type="EC" id="2.7.13.3"/>
    </reaction>
</comment>
<dbReference type="InterPro" id="IPR036890">
    <property type="entry name" value="HATPase_C_sf"/>
</dbReference>
<organism evidence="9 10">
    <name type="scientific">Desulfuribacillus stibiiarsenatis</name>
    <dbReference type="NCBI Taxonomy" id="1390249"/>
    <lineage>
        <taxon>Bacteria</taxon>
        <taxon>Bacillati</taxon>
        <taxon>Bacillota</taxon>
        <taxon>Desulfuribacillia</taxon>
        <taxon>Desulfuribacillales</taxon>
        <taxon>Desulfuribacillaceae</taxon>
        <taxon>Desulfuribacillus</taxon>
    </lineage>
</organism>
<evidence type="ECO:0000313" key="10">
    <source>
        <dbReference type="Proteomes" id="UP000095255"/>
    </source>
</evidence>
<sequence>MSILTILISLYTIVLIAFLRKIYGNNKTTNSVYALLVAISLWQFSLAILFMIQLSPDTALWLFRVFRVGQLLLLPALAAILYTIIQNRFTTFILLISMACSLMVIVINFTSLGILQLNIVDDYYFPQYGTLATVYKVYVLFTLLFPLLVLRYVNLLHNINLRTFVKVTMIAMLTGSTITSLNVVGTHGLIPGVIGNYIMIISLISTLLYTYNITLNKHKRLIEKIIMDKSLNVFSSDLIHEIRNNATVVKGFNDIIMLENNDARTQKFTNQINTAIGNINLLITQYGEFIKHGTLKLESCDMTNIIQKVYTQFYYSDDIKININGNASVIANVTFLKQVLFNIIKNASEESRKLNIPCVINFDIDTDDNNADIKIIDSNGTLDYNFETDIFKIFESKKQDGFGIGLLACSKLMLYQDGKFNIINKSDDSEEKIIQLTLKRAI</sequence>
<feature type="transmembrane region" description="Helical" evidence="7">
    <location>
        <begin position="92"/>
        <end position="115"/>
    </location>
</feature>
<dbReference type="Gene3D" id="3.30.565.10">
    <property type="entry name" value="Histidine kinase-like ATPase, C-terminal domain"/>
    <property type="match status" value="1"/>
</dbReference>
<evidence type="ECO:0000256" key="6">
    <source>
        <dbReference type="ARBA" id="ARBA00023012"/>
    </source>
</evidence>
<dbReference type="OrthoDB" id="2710763at2"/>
<dbReference type="InterPro" id="IPR050351">
    <property type="entry name" value="BphY/WalK/GraS-like"/>
</dbReference>
<keyword evidence="10" id="KW-1185">Reference proteome</keyword>
<dbReference type="GO" id="GO:0004673">
    <property type="term" value="F:protein histidine kinase activity"/>
    <property type="evidence" value="ECO:0007669"/>
    <property type="project" value="UniProtKB-EC"/>
</dbReference>
<feature type="domain" description="Histidine kinase" evidence="8">
    <location>
        <begin position="237"/>
        <end position="440"/>
    </location>
</feature>
<keyword evidence="5" id="KW-0418">Kinase</keyword>
<dbReference type="PANTHER" id="PTHR42878">
    <property type="entry name" value="TWO-COMPONENT HISTIDINE KINASE"/>
    <property type="match status" value="1"/>
</dbReference>
<protein>
    <recommendedName>
        <fullName evidence="3">histidine kinase</fullName>
        <ecNumber evidence="3">2.7.13.3</ecNumber>
    </recommendedName>
</protein>
<dbReference type="PROSITE" id="PS50109">
    <property type="entry name" value="HIS_KIN"/>
    <property type="match status" value="1"/>
</dbReference>
<dbReference type="EC" id="2.7.13.3" evidence="3"/>
<comment type="caution">
    <text evidence="9">The sequence shown here is derived from an EMBL/GenBank/DDBJ whole genome shotgun (WGS) entry which is preliminary data.</text>
</comment>
<keyword evidence="7" id="KW-0812">Transmembrane</keyword>
<dbReference type="GO" id="GO:0000156">
    <property type="term" value="F:phosphorelay response regulator activity"/>
    <property type="evidence" value="ECO:0007669"/>
    <property type="project" value="TreeGrafter"/>
</dbReference>
<feature type="transmembrane region" description="Helical" evidence="7">
    <location>
        <begin position="135"/>
        <end position="153"/>
    </location>
</feature>
<dbReference type="EMBL" id="MJAT01000002">
    <property type="protein sequence ID" value="OEH86571.1"/>
    <property type="molecule type" value="Genomic_DNA"/>
</dbReference>
<dbReference type="InterPro" id="IPR005467">
    <property type="entry name" value="His_kinase_dom"/>
</dbReference>
<dbReference type="Proteomes" id="UP000095255">
    <property type="component" value="Unassembled WGS sequence"/>
</dbReference>
<accession>A0A1E5L8W6</accession>
<evidence type="ECO:0000256" key="5">
    <source>
        <dbReference type="ARBA" id="ARBA00022777"/>
    </source>
</evidence>
<keyword evidence="7" id="KW-1133">Transmembrane helix</keyword>
<feature type="transmembrane region" description="Helical" evidence="7">
    <location>
        <begin position="65"/>
        <end position="85"/>
    </location>
</feature>
<dbReference type="AlphaFoldDB" id="A0A1E5L8W6"/>
<evidence type="ECO:0000256" key="1">
    <source>
        <dbReference type="ARBA" id="ARBA00000085"/>
    </source>
</evidence>
<feature type="transmembrane region" description="Helical" evidence="7">
    <location>
        <begin position="165"/>
        <end position="183"/>
    </location>
</feature>
<evidence type="ECO:0000256" key="7">
    <source>
        <dbReference type="SAM" id="Phobius"/>
    </source>
</evidence>
<feature type="transmembrane region" description="Helical" evidence="7">
    <location>
        <begin position="32"/>
        <end position="53"/>
    </location>
</feature>
<keyword evidence="7" id="KW-0472">Membrane</keyword>
<evidence type="ECO:0000256" key="3">
    <source>
        <dbReference type="ARBA" id="ARBA00012438"/>
    </source>
</evidence>
<keyword evidence="4" id="KW-0808">Transferase</keyword>
<evidence type="ECO:0000313" key="9">
    <source>
        <dbReference type="EMBL" id="OEH86571.1"/>
    </source>
</evidence>
<comment type="subcellular location">
    <subcellularLocation>
        <location evidence="2">Membrane</location>
    </subcellularLocation>
</comment>
<keyword evidence="6" id="KW-0902">Two-component regulatory system</keyword>
<feature type="transmembrane region" description="Helical" evidence="7">
    <location>
        <begin position="6"/>
        <end position="23"/>
    </location>
</feature>
<dbReference type="STRING" id="1390249.BHU72_09935"/>
<reference evidence="9 10" key="1">
    <citation type="submission" date="2016-09" db="EMBL/GenBank/DDBJ databases">
        <title>Desulfuribacillus arsenicus sp. nov., an obligately anaerobic, dissimilatory arsenic- and antimonate-reducing bacterium isolated from anoxic sediments.</title>
        <authorList>
            <person name="Abin C.A."/>
            <person name="Hollibaugh J.T."/>
        </authorList>
    </citation>
    <scope>NUCLEOTIDE SEQUENCE [LARGE SCALE GENOMIC DNA]</scope>
    <source>
        <strain evidence="9 10">MLFW-2</strain>
    </source>
</reference>
<dbReference type="GO" id="GO:0007234">
    <property type="term" value="P:osmosensory signaling via phosphorelay pathway"/>
    <property type="evidence" value="ECO:0007669"/>
    <property type="project" value="TreeGrafter"/>
</dbReference>
<evidence type="ECO:0000256" key="4">
    <source>
        <dbReference type="ARBA" id="ARBA00022679"/>
    </source>
</evidence>
<feature type="transmembrane region" description="Helical" evidence="7">
    <location>
        <begin position="189"/>
        <end position="211"/>
    </location>
</feature>
<evidence type="ECO:0000256" key="2">
    <source>
        <dbReference type="ARBA" id="ARBA00004370"/>
    </source>
</evidence>
<evidence type="ECO:0000259" key="8">
    <source>
        <dbReference type="PROSITE" id="PS50109"/>
    </source>
</evidence>
<name>A0A1E5L8W6_9FIRM</name>
<gene>
    <name evidence="9" type="ORF">BHU72_09935</name>
</gene>
<dbReference type="SUPFAM" id="SSF55874">
    <property type="entry name" value="ATPase domain of HSP90 chaperone/DNA topoisomerase II/histidine kinase"/>
    <property type="match status" value="1"/>
</dbReference>